<sequence length="158" mass="17703">MSCQAVSSQFQHNKNDCPIPPLQKVVILQPAPSIFPPSSKSTSEKSHEVPHTKVNPYRQQTQPPSHDYSNLFCQVLNETATSNTPQINITVRKVPIQAPQSSTWPQEPPHVPPTSGTEESEPQQTAEEFLLELAHPPKDPFRIELSQFHLDVIIKLTL</sequence>
<keyword evidence="3" id="KW-1185">Reference proteome</keyword>
<dbReference type="EMBL" id="AVOT02040045">
    <property type="protein sequence ID" value="MBW0535193.1"/>
    <property type="molecule type" value="Genomic_DNA"/>
</dbReference>
<feature type="compositionally biased region" description="Basic and acidic residues" evidence="1">
    <location>
        <begin position="42"/>
        <end position="51"/>
    </location>
</feature>
<protein>
    <submittedName>
        <fullName evidence="2">Uncharacterized protein</fullName>
    </submittedName>
</protein>
<feature type="compositionally biased region" description="Polar residues" evidence="1">
    <location>
        <begin position="114"/>
        <end position="125"/>
    </location>
</feature>
<feature type="region of interest" description="Disordered" evidence="1">
    <location>
        <begin position="33"/>
        <end position="64"/>
    </location>
</feature>
<organism evidence="2 3">
    <name type="scientific">Austropuccinia psidii MF-1</name>
    <dbReference type="NCBI Taxonomy" id="1389203"/>
    <lineage>
        <taxon>Eukaryota</taxon>
        <taxon>Fungi</taxon>
        <taxon>Dikarya</taxon>
        <taxon>Basidiomycota</taxon>
        <taxon>Pucciniomycotina</taxon>
        <taxon>Pucciniomycetes</taxon>
        <taxon>Pucciniales</taxon>
        <taxon>Sphaerophragmiaceae</taxon>
        <taxon>Austropuccinia</taxon>
    </lineage>
</organism>
<accession>A0A9Q3IBD6</accession>
<dbReference type="Proteomes" id="UP000765509">
    <property type="component" value="Unassembled WGS sequence"/>
</dbReference>
<evidence type="ECO:0000313" key="2">
    <source>
        <dbReference type="EMBL" id="MBW0535193.1"/>
    </source>
</evidence>
<reference evidence="2" key="1">
    <citation type="submission" date="2021-03" db="EMBL/GenBank/DDBJ databases">
        <title>Draft genome sequence of rust myrtle Austropuccinia psidii MF-1, a brazilian biotype.</title>
        <authorList>
            <person name="Quecine M.C."/>
            <person name="Pachon D.M.R."/>
            <person name="Bonatelli M.L."/>
            <person name="Correr F.H."/>
            <person name="Franceschini L.M."/>
            <person name="Leite T.F."/>
            <person name="Margarido G.R.A."/>
            <person name="Almeida C.A."/>
            <person name="Ferrarezi J.A."/>
            <person name="Labate C.A."/>
        </authorList>
    </citation>
    <scope>NUCLEOTIDE SEQUENCE</scope>
    <source>
        <strain evidence="2">MF-1</strain>
    </source>
</reference>
<dbReference type="AlphaFoldDB" id="A0A9Q3IBD6"/>
<gene>
    <name evidence="2" type="ORF">O181_074908</name>
</gene>
<feature type="region of interest" description="Disordered" evidence="1">
    <location>
        <begin position="97"/>
        <end position="125"/>
    </location>
</feature>
<name>A0A9Q3IBD6_9BASI</name>
<proteinExistence type="predicted"/>
<evidence type="ECO:0000313" key="3">
    <source>
        <dbReference type="Proteomes" id="UP000765509"/>
    </source>
</evidence>
<comment type="caution">
    <text evidence="2">The sequence shown here is derived from an EMBL/GenBank/DDBJ whole genome shotgun (WGS) entry which is preliminary data.</text>
</comment>
<evidence type="ECO:0000256" key="1">
    <source>
        <dbReference type="SAM" id="MobiDB-lite"/>
    </source>
</evidence>